<name>A0A2H9ZQL5_9ASPA</name>
<reference evidence="1 2" key="1">
    <citation type="journal article" date="2017" name="Nature">
        <title>The Apostasia genome and the evolution of orchids.</title>
        <authorList>
            <person name="Zhang G.Q."/>
            <person name="Liu K.W."/>
            <person name="Li Z."/>
            <person name="Lohaus R."/>
            <person name="Hsiao Y.Y."/>
            <person name="Niu S.C."/>
            <person name="Wang J.Y."/>
            <person name="Lin Y.C."/>
            <person name="Xu Q."/>
            <person name="Chen L.J."/>
            <person name="Yoshida K."/>
            <person name="Fujiwara S."/>
            <person name="Wang Z.W."/>
            <person name="Zhang Y.Q."/>
            <person name="Mitsuda N."/>
            <person name="Wang M."/>
            <person name="Liu G.H."/>
            <person name="Pecoraro L."/>
            <person name="Huang H.X."/>
            <person name="Xiao X.J."/>
            <person name="Lin M."/>
            <person name="Wu X.Y."/>
            <person name="Wu W.L."/>
            <person name="Chen Y.Y."/>
            <person name="Chang S.B."/>
            <person name="Sakamoto S."/>
            <person name="Ohme-Takagi M."/>
            <person name="Yagi M."/>
            <person name="Zeng S.J."/>
            <person name="Shen C.Y."/>
            <person name="Yeh C.M."/>
            <person name="Luo Y.B."/>
            <person name="Tsai W.C."/>
            <person name="Van de Peer Y."/>
            <person name="Liu Z.J."/>
        </authorList>
    </citation>
    <scope>NUCLEOTIDE SEQUENCE [LARGE SCALE GENOMIC DNA]</scope>
    <source>
        <strain evidence="2">cv. Shenzhen</strain>
        <tissue evidence="1">Stem</tissue>
    </source>
</reference>
<evidence type="ECO:0000313" key="1">
    <source>
        <dbReference type="EMBL" id="PKA45584.1"/>
    </source>
</evidence>
<keyword evidence="2" id="KW-1185">Reference proteome</keyword>
<proteinExistence type="predicted"/>
<dbReference type="Proteomes" id="UP000236161">
    <property type="component" value="Unassembled WGS sequence"/>
</dbReference>
<evidence type="ECO:0000313" key="2">
    <source>
        <dbReference type="Proteomes" id="UP000236161"/>
    </source>
</evidence>
<sequence>MDNVIPVELEHYSPRVEAVANFDSEDLQIWMDENNSSRRVDLDLLEQKRLLASLKRLEHKRRVERYFNRRVNPKNFTQGNLVLKWRLLVGSNLGVLKHEPN</sequence>
<organism evidence="1 2">
    <name type="scientific">Apostasia shenzhenica</name>
    <dbReference type="NCBI Taxonomy" id="1088818"/>
    <lineage>
        <taxon>Eukaryota</taxon>
        <taxon>Viridiplantae</taxon>
        <taxon>Streptophyta</taxon>
        <taxon>Embryophyta</taxon>
        <taxon>Tracheophyta</taxon>
        <taxon>Spermatophyta</taxon>
        <taxon>Magnoliopsida</taxon>
        <taxon>Liliopsida</taxon>
        <taxon>Asparagales</taxon>
        <taxon>Orchidaceae</taxon>
        <taxon>Apostasioideae</taxon>
        <taxon>Apostasia</taxon>
    </lineage>
</organism>
<dbReference type="AlphaFoldDB" id="A0A2H9ZQL5"/>
<gene>
    <name evidence="1" type="ORF">AXF42_Ash010923</name>
</gene>
<dbReference type="EMBL" id="KZ454830">
    <property type="protein sequence ID" value="PKA45584.1"/>
    <property type="molecule type" value="Genomic_DNA"/>
</dbReference>
<protein>
    <submittedName>
        <fullName evidence="1">Uncharacterized protein</fullName>
    </submittedName>
</protein>
<accession>A0A2H9ZQL5</accession>